<dbReference type="InterPro" id="IPR036928">
    <property type="entry name" value="AS_sf"/>
</dbReference>
<comment type="catalytic activity">
    <reaction evidence="9 10">
        <text>L-glutamyl-tRNA(Gln) + L-glutamine + ATP + H2O = L-glutaminyl-tRNA(Gln) + L-glutamate + ADP + phosphate + H(+)</text>
        <dbReference type="Rhea" id="RHEA:17521"/>
        <dbReference type="Rhea" id="RHEA-COMP:9681"/>
        <dbReference type="Rhea" id="RHEA-COMP:9684"/>
        <dbReference type="ChEBI" id="CHEBI:15377"/>
        <dbReference type="ChEBI" id="CHEBI:15378"/>
        <dbReference type="ChEBI" id="CHEBI:29985"/>
        <dbReference type="ChEBI" id="CHEBI:30616"/>
        <dbReference type="ChEBI" id="CHEBI:43474"/>
        <dbReference type="ChEBI" id="CHEBI:58359"/>
        <dbReference type="ChEBI" id="CHEBI:78520"/>
        <dbReference type="ChEBI" id="CHEBI:78521"/>
        <dbReference type="ChEBI" id="CHEBI:456216"/>
        <dbReference type="EC" id="6.3.5.7"/>
    </reaction>
</comment>
<dbReference type="SUPFAM" id="SSF75304">
    <property type="entry name" value="Amidase signature (AS) enzymes"/>
    <property type="match status" value="1"/>
</dbReference>
<dbReference type="HAMAP" id="MF_00120">
    <property type="entry name" value="GatA"/>
    <property type="match status" value="1"/>
</dbReference>
<evidence type="ECO:0000313" key="13">
    <source>
        <dbReference type="Proteomes" id="UP000242951"/>
    </source>
</evidence>
<evidence type="ECO:0000256" key="1">
    <source>
        <dbReference type="ARBA" id="ARBA00008069"/>
    </source>
</evidence>
<comment type="subunit">
    <text evidence="2 10">Heterotrimer of A, B and C subunits.</text>
</comment>
<dbReference type="Gene3D" id="3.90.1300.10">
    <property type="entry name" value="Amidase signature (AS) domain"/>
    <property type="match status" value="1"/>
</dbReference>
<dbReference type="PANTHER" id="PTHR11895">
    <property type="entry name" value="TRANSAMIDASE"/>
    <property type="match status" value="1"/>
</dbReference>
<keyword evidence="6 10" id="KW-0547">Nucleotide-binding</keyword>
<dbReference type="InterPro" id="IPR023631">
    <property type="entry name" value="Amidase_dom"/>
</dbReference>
<evidence type="ECO:0000256" key="2">
    <source>
        <dbReference type="ARBA" id="ARBA00011123"/>
    </source>
</evidence>
<evidence type="ECO:0000256" key="3">
    <source>
        <dbReference type="ARBA" id="ARBA00012739"/>
    </source>
</evidence>
<feature type="active site" description="Charge relay system" evidence="10">
    <location>
        <position position="75"/>
    </location>
</feature>
<dbReference type="PANTHER" id="PTHR11895:SF151">
    <property type="entry name" value="GLUTAMYL-TRNA(GLN) AMIDOTRANSFERASE SUBUNIT A"/>
    <property type="match status" value="1"/>
</dbReference>
<evidence type="ECO:0000256" key="6">
    <source>
        <dbReference type="ARBA" id="ARBA00022741"/>
    </source>
</evidence>
<evidence type="ECO:0000313" key="12">
    <source>
        <dbReference type="EMBL" id="KMQ80380.1"/>
    </source>
</evidence>
<evidence type="ECO:0000256" key="10">
    <source>
        <dbReference type="HAMAP-Rule" id="MF_00120"/>
    </source>
</evidence>
<keyword evidence="5 10" id="KW-0436">Ligase</keyword>
<reference evidence="12 13" key="1">
    <citation type="submission" date="2015-06" db="EMBL/GenBank/DDBJ databases">
        <title>Comparative genomics of Burkholderia leaf nodule symbionts.</title>
        <authorList>
            <person name="Carlier A."/>
            <person name="Eberl L."/>
            <person name="Pinto-Carbo M."/>
        </authorList>
    </citation>
    <scope>NUCLEOTIDE SEQUENCE [LARGE SCALE GENOMIC DNA]</scope>
    <source>
        <strain evidence="12 13">UZHbot3</strain>
    </source>
</reference>
<organism evidence="12 13">
    <name type="scientific">Candidatus Burkholderia pumila</name>
    <dbReference type="NCBI Taxonomy" id="1090375"/>
    <lineage>
        <taxon>Bacteria</taxon>
        <taxon>Pseudomonadati</taxon>
        <taxon>Pseudomonadota</taxon>
        <taxon>Betaproteobacteria</taxon>
        <taxon>Burkholderiales</taxon>
        <taxon>Burkholderiaceae</taxon>
        <taxon>Burkholderia</taxon>
    </lineage>
</organism>
<evidence type="ECO:0000256" key="5">
    <source>
        <dbReference type="ARBA" id="ARBA00022598"/>
    </source>
</evidence>
<evidence type="ECO:0000259" key="11">
    <source>
        <dbReference type="Pfam" id="PF01425"/>
    </source>
</evidence>
<name>A0ABR5HLZ8_9BURK</name>
<dbReference type="Proteomes" id="UP000242951">
    <property type="component" value="Unassembled WGS sequence"/>
</dbReference>
<dbReference type="Pfam" id="PF01425">
    <property type="entry name" value="Amidase"/>
    <property type="match status" value="1"/>
</dbReference>
<dbReference type="EMBL" id="LELG01000097">
    <property type="protein sequence ID" value="KMQ80380.1"/>
    <property type="molecule type" value="Genomic_DNA"/>
</dbReference>
<dbReference type="GO" id="GO:0050567">
    <property type="term" value="F:glutaminyl-tRNA synthase (glutamine-hydrolyzing) activity"/>
    <property type="evidence" value="ECO:0007669"/>
    <property type="project" value="UniProtKB-EC"/>
</dbReference>
<dbReference type="InterPro" id="IPR000120">
    <property type="entry name" value="Amidase"/>
</dbReference>
<comment type="function">
    <text evidence="10">Allows the formation of correctly charged Gln-tRNA(Gln) through the transamidation of misacylated Glu-tRNA(Gln) in organisms which lack glutaminyl-tRNA synthetase. The reaction takes place in the presence of glutamine and ATP through an activated gamma-phospho-Glu-tRNA(Gln).</text>
</comment>
<dbReference type="EC" id="6.3.5.7" evidence="3 10"/>
<protein>
    <recommendedName>
        <fullName evidence="4 10">Glutamyl-tRNA(Gln) amidotransferase subunit A</fullName>
        <shortName evidence="10">Glu-ADT subunit A</shortName>
        <ecNumber evidence="3 10">6.3.5.7</ecNumber>
    </recommendedName>
</protein>
<evidence type="ECO:0000256" key="9">
    <source>
        <dbReference type="ARBA" id="ARBA00047407"/>
    </source>
</evidence>
<keyword evidence="13" id="KW-1185">Reference proteome</keyword>
<feature type="active site" description="Charge relay system" evidence="10">
    <location>
        <position position="150"/>
    </location>
</feature>
<evidence type="ECO:0000256" key="4">
    <source>
        <dbReference type="ARBA" id="ARBA00014428"/>
    </source>
</evidence>
<dbReference type="InterPro" id="IPR004412">
    <property type="entry name" value="GatA"/>
</dbReference>
<sequence length="552" mass="59285">MHQKSLTELRAALDSKDISAVELAQSYLQRIEAAKDLNAFIGVDAALTLEQAKAADALVAQGNAGTLTGLPIAHKDVFVTRGWASTAGSHMLENYASPFDATVVARLAQAGMVTLGKTNMDEFAMGSSNENSYFGAVKNPWDVKAVPGGSSGGSAAAVAARLVPAATGTDTGGSIRQPASFTGITGIKPTYGRVSRYGMIAFASSLDQGGPMAQNAADCALLLNAMSGFDERDSTSLQRENEDYTRYIGKTWDGSNDASKPLKGLRIGMPKEYFGAGLADDVRAAIDAALKQYEALGATLVEVSLPKTELSIPVYYIIAPAEASSNLSRFDGVRYGHRAAQYKDLLDMYKKSRAEGFGPEVKRRILVGTYVLSHGYYDAYYLQAQKIRRIIARDFQKAFRQCDVIMGPIAPSVAWNLGEKTDDPLQMYLADIYTLSVSLAGLPSMSVPCGFGAGANANRPVGLQIVGNYFNEARMFQVADVFQRATDWHRKAPSASIGIGSLICSGKSSSVWKRTRSFPPSPRFFRAPLRSSALRPTRRPVPSISRCPACCP</sequence>
<comment type="caution">
    <text evidence="12">The sequence shown here is derived from an EMBL/GenBank/DDBJ whole genome shotgun (WGS) entry which is preliminary data.</text>
</comment>
<keyword evidence="7 10" id="KW-0067">ATP-binding</keyword>
<dbReference type="PROSITE" id="PS00571">
    <property type="entry name" value="AMIDASES"/>
    <property type="match status" value="1"/>
</dbReference>
<gene>
    <name evidence="10" type="primary">gatA</name>
    <name evidence="12" type="ORF">BPMI_04899c</name>
</gene>
<dbReference type="GO" id="GO:0050566">
    <property type="term" value="F:asparaginyl-tRNA synthase (glutamine-hydrolyzing) activity"/>
    <property type="evidence" value="ECO:0007669"/>
    <property type="project" value="UniProtKB-EC"/>
</dbReference>
<accession>A0ABR5HLZ8</accession>
<evidence type="ECO:0000256" key="8">
    <source>
        <dbReference type="ARBA" id="ARBA00022917"/>
    </source>
</evidence>
<keyword evidence="8 10" id="KW-0648">Protein biosynthesis</keyword>
<dbReference type="InterPro" id="IPR020556">
    <property type="entry name" value="Amidase_CS"/>
</dbReference>
<feature type="active site" description="Acyl-ester intermediate" evidence="10">
    <location>
        <position position="174"/>
    </location>
</feature>
<dbReference type="NCBIfam" id="TIGR00132">
    <property type="entry name" value="gatA"/>
    <property type="match status" value="1"/>
</dbReference>
<evidence type="ECO:0000256" key="7">
    <source>
        <dbReference type="ARBA" id="ARBA00022840"/>
    </source>
</evidence>
<proteinExistence type="inferred from homology"/>
<comment type="similarity">
    <text evidence="1 10">Belongs to the amidase family. GatA subfamily.</text>
</comment>
<feature type="domain" description="Amidase" evidence="11">
    <location>
        <begin position="22"/>
        <end position="474"/>
    </location>
</feature>